<organism evidence="3">
    <name type="scientific">Emiliania huxleyi</name>
    <name type="common">Coccolithophore</name>
    <name type="synonym">Pontosphaera huxleyi</name>
    <dbReference type="NCBI Taxonomy" id="2903"/>
    <lineage>
        <taxon>Eukaryota</taxon>
        <taxon>Haptista</taxon>
        <taxon>Haptophyta</taxon>
        <taxon>Prymnesiophyceae</taxon>
        <taxon>Isochrysidales</taxon>
        <taxon>Noelaerhabdaceae</taxon>
        <taxon>Emiliania</taxon>
    </lineage>
</organism>
<reference evidence="3" key="1">
    <citation type="submission" date="2012-07" db="EMBL/GenBank/DDBJ databases">
        <title>Genome variability drives Emilianias global distribution.</title>
        <authorList>
            <consortium name="DOE Joint Genome Institute"/>
            <person name="Read B."/>
            <person name="Kegel J."/>
            <person name="Klute M."/>
            <person name="Kuo A."/>
            <person name="Lefebvre S.C."/>
            <person name="Maumus F."/>
            <person name="Mayer C."/>
            <person name="Miller J."/>
            <person name="Allen A."/>
            <person name="Bidle K."/>
            <person name="Borodovsky M."/>
            <person name="Bowler C."/>
            <person name="Brownlee C."/>
            <person name="Claverie J.-M."/>
            <person name="Cock M."/>
            <person name="De Vargas C."/>
            <person name="Elias M."/>
            <person name="Frickenhaus S."/>
            <person name="Gladyshev V.N."/>
            <person name="Gonzalez K."/>
            <person name="Guda C."/>
            <person name="Hadaegh A."/>
            <person name="Herman E."/>
            <person name="Iglesias-Rodriguez D."/>
            <person name="Jones B."/>
            <person name="Lawson T."/>
            <person name="Leese F."/>
            <person name="Lin Y.-C."/>
            <person name="Lindquist E."/>
            <person name="Lobanov A."/>
            <person name="Lucas S."/>
            <person name="Malik S.-H.B."/>
            <person name="Marsh M.E."/>
            <person name="Mock T."/>
            <person name="Monier A."/>
            <person name="Moreau H."/>
            <person name="Mueller-Roeber B."/>
            <person name="Napier J."/>
            <person name="Ogata H."/>
            <person name="Parker M."/>
            <person name="Probert I."/>
            <person name="Quesneville H."/>
            <person name="Raines C."/>
            <person name="Rensing S."/>
            <person name="Riano-Pachon D.M."/>
            <person name="Richier S."/>
            <person name="Rokitta S."/>
            <person name="Salamov A."/>
            <person name="Sarno A.F."/>
            <person name="Schmutz J."/>
            <person name="Schroeder D."/>
            <person name="Shiraiwa Y."/>
            <person name="Soanes D.M."/>
            <person name="Valentin K."/>
            <person name="Van Der Giezen M."/>
            <person name="Van Der Peer Y."/>
            <person name="Vardi A."/>
            <person name="Verret F."/>
            <person name="Von Dassow P."/>
            <person name="Wheeler G."/>
            <person name="Williams B."/>
            <person name="Wilson W."/>
            <person name="Wolfe G."/>
            <person name="Wurch L.L."/>
            <person name="Young J."/>
            <person name="Dacks J.B."/>
            <person name="Delwiche C.F."/>
            <person name="Dyhrman S."/>
            <person name="Glockner G."/>
            <person name="John U."/>
            <person name="Richards T."/>
            <person name="Worden A.Z."/>
            <person name="Zhang X."/>
            <person name="Grigoriev I.V."/>
        </authorList>
    </citation>
    <scope>NUCLEOTIDE SEQUENCE</scope>
    <source>
        <strain evidence="3">CCMP1516</strain>
    </source>
</reference>
<evidence type="ECO:0000256" key="2">
    <source>
        <dbReference type="ARBA" id="ARBA00022898"/>
    </source>
</evidence>
<dbReference type="InterPro" id="IPR015422">
    <property type="entry name" value="PyrdxlP-dep_Trfase_small"/>
</dbReference>
<gene>
    <name evidence="3" type="ORF">EMIHUDRAFT_232042</name>
</gene>
<dbReference type="InterPro" id="IPR015424">
    <property type="entry name" value="PyrdxlP-dep_Trfase"/>
</dbReference>
<evidence type="ECO:0000313" key="3">
    <source>
        <dbReference type="EMBL" id="EOD31428.1"/>
    </source>
</evidence>
<evidence type="ECO:0008006" key="4">
    <source>
        <dbReference type="Google" id="ProtNLM"/>
    </source>
</evidence>
<dbReference type="Gene3D" id="3.40.640.10">
    <property type="entry name" value="Type I PLP-dependent aspartate aminotransferase-like (Major domain)"/>
    <property type="match status" value="1"/>
</dbReference>
<dbReference type="AlphaFoldDB" id="R1D7P0"/>
<accession>R1D7P0</accession>
<proteinExistence type="predicted"/>
<dbReference type="HOGENOM" id="CLU_1891254_0_0_1"/>
<dbReference type="EMBL" id="KB864624">
    <property type="protein sequence ID" value="EOD31428.1"/>
    <property type="molecule type" value="Genomic_DNA"/>
</dbReference>
<dbReference type="KEGG" id="ehx:EMIHUDRAFT_232042"/>
<dbReference type="Gene3D" id="3.90.1150.10">
    <property type="entry name" value="Aspartate Aminotransferase, domain 1"/>
    <property type="match status" value="1"/>
</dbReference>
<dbReference type="PANTHER" id="PTHR43525">
    <property type="entry name" value="PROTEIN MALY"/>
    <property type="match status" value="1"/>
</dbReference>
<name>R1D7P0_EMIHU</name>
<sequence length="136" mass="15022">MQGKRGAFVGRDIVPCWIADMDFEAPRPVVDAVVARAKHGIYGYTDASAELEDLTLRRLKTLYGSTETPDRSWLRWLPGLLPGLHHAVRAACQSREDRVVLLTPLYPPFLAAVERNGATLVQIPLIDSGASSIEIR</sequence>
<feature type="non-terminal residue" evidence="3">
    <location>
        <position position="136"/>
    </location>
</feature>
<dbReference type="InterPro" id="IPR051798">
    <property type="entry name" value="Class-II_PLP-Dep_Aminotrans"/>
</dbReference>
<dbReference type="RefSeq" id="XP_005783857.1">
    <property type="nucleotide sequence ID" value="XM_005783800.1"/>
</dbReference>
<protein>
    <recommendedName>
        <fullName evidence="4">Aminotransferase class I/classII domain-containing protein</fullName>
    </recommendedName>
</protein>
<comment type="cofactor">
    <cofactor evidence="1">
        <name>pyridoxal 5'-phosphate</name>
        <dbReference type="ChEBI" id="CHEBI:597326"/>
    </cofactor>
</comment>
<keyword evidence="2" id="KW-0663">Pyridoxal phosphate</keyword>
<evidence type="ECO:0000256" key="1">
    <source>
        <dbReference type="ARBA" id="ARBA00001933"/>
    </source>
</evidence>
<dbReference type="GeneID" id="17276703"/>
<dbReference type="InterPro" id="IPR015421">
    <property type="entry name" value="PyrdxlP-dep_Trfase_major"/>
</dbReference>
<dbReference type="SUPFAM" id="SSF53383">
    <property type="entry name" value="PLP-dependent transferases"/>
    <property type="match status" value="1"/>
</dbReference>
<dbReference type="PANTHER" id="PTHR43525:SF1">
    <property type="entry name" value="PROTEIN MALY"/>
    <property type="match status" value="1"/>
</dbReference>